<dbReference type="AlphaFoldDB" id="A0A7J6LFX1"/>
<feature type="compositionally biased region" description="Basic and acidic residues" evidence="5">
    <location>
        <begin position="505"/>
        <end position="516"/>
    </location>
</feature>
<feature type="region of interest" description="Disordered" evidence="5">
    <location>
        <begin position="47"/>
        <end position="77"/>
    </location>
</feature>
<feature type="compositionally biased region" description="Basic residues" evidence="5">
    <location>
        <begin position="519"/>
        <end position="532"/>
    </location>
</feature>
<feature type="region of interest" description="Disordered" evidence="5">
    <location>
        <begin position="505"/>
        <end position="540"/>
    </location>
</feature>
<feature type="region of interest" description="Disordered" evidence="5">
    <location>
        <begin position="359"/>
        <end position="411"/>
    </location>
</feature>
<evidence type="ECO:0000256" key="3">
    <source>
        <dbReference type="ARBA" id="ARBA00022833"/>
    </source>
</evidence>
<dbReference type="InterPro" id="IPR019787">
    <property type="entry name" value="Znf_PHD-finger"/>
</dbReference>
<dbReference type="EMBL" id="JAAPAO010000522">
    <property type="protein sequence ID" value="KAF4657821.1"/>
    <property type="molecule type" value="Genomic_DNA"/>
</dbReference>
<dbReference type="InterPro" id="IPR001965">
    <property type="entry name" value="Znf_PHD"/>
</dbReference>
<dbReference type="Proteomes" id="UP000591131">
    <property type="component" value="Unassembled WGS sequence"/>
</dbReference>
<feature type="compositionally biased region" description="Low complexity" evidence="5">
    <location>
        <begin position="371"/>
        <end position="390"/>
    </location>
</feature>
<feature type="compositionally biased region" description="Low complexity" evidence="5">
    <location>
        <begin position="1"/>
        <end position="24"/>
    </location>
</feature>
<dbReference type="GO" id="GO:0008270">
    <property type="term" value="F:zinc ion binding"/>
    <property type="evidence" value="ECO:0007669"/>
    <property type="project" value="UniProtKB-KW"/>
</dbReference>
<feature type="region of interest" description="Disordered" evidence="5">
    <location>
        <begin position="1"/>
        <end position="27"/>
    </location>
</feature>
<evidence type="ECO:0000259" key="6">
    <source>
        <dbReference type="PROSITE" id="PS50016"/>
    </source>
</evidence>
<dbReference type="Gene3D" id="3.30.40.10">
    <property type="entry name" value="Zinc/RING finger domain, C3HC4 (zinc finger)"/>
    <property type="match status" value="1"/>
</dbReference>
<name>A0A7J6LFX1_PERCH</name>
<evidence type="ECO:0000256" key="1">
    <source>
        <dbReference type="ARBA" id="ARBA00022723"/>
    </source>
</evidence>
<proteinExistence type="predicted"/>
<keyword evidence="3" id="KW-0862">Zinc</keyword>
<dbReference type="PROSITE" id="PS50016">
    <property type="entry name" value="ZF_PHD_2"/>
    <property type="match status" value="1"/>
</dbReference>
<keyword evidence="2 4" id="KW-0863">Zinc-finger</keyword>
<reference evidence="7 8" key="1">
    <citation type="submission" date="2020-04" db="EMBL/GenBank/DDBJ databases">
        <title>Perkinsus chesapeaki whole genome sequence.</title>
        <authorList>
            <person name="Bogema D.R."/>
        </authorList>
    </citation>
    <scope>NUCLEOTIDE SEQUENCE [LARGE SCALE GENOMIC DNA]</scope>
    <source>
        <strain evidence="7">ATCC PRA-425</strain>
    </source>
</reference>
<evidence type="ECO:0000256" key="5">
    <source>
        <dbReference type="SAM" id="MobiDB-lite"/>
    </source>
</evidence>
<dbReference type="SMART" id="SM00249">
    <property type="entry name" value="PHD"/>
    <property type="match status" value="1"/>
</dbReference>
<sequence>MLCGSSFSQSQGPPASQPPTQSQSDIYYIPQNWHPAGLHSVYPGGAHWGSSIPPQGHPYGHPPYRQQTPQTQEENDTEMDKLKAALNGGQLGSCAMPNMRKSNNEPVAPTTTIVENTAIQPKKKAGGVVKFDENHMFCSPEPIELLGGKVTCYSITNTLDGCQYFRCARCMKLQLFKSVDTILRHQSSQACKAQAKTKDNMLENKPEVELDDKPSTTAGSPDEPSTSTKADEGPANLSPLARPTFRKATLLSPPPSAATDAPVDAERCGEVSAHRHGLGTKGLAAIESVVPSRLHYQEKRDDEESKAEKATTMLKLVHGLVDDASANHDKPFRFGSTTVSLHQPESPLGLPTERAQLPADLPEVRSGINVTSEQPTESTRSSESTSSGTSCLALNPANSSKPRKTDKPPSVPLCDARVDAKSSSPLRRFVEVRARQIHERFGSAFAENEITDVLLLEWLRRQAAPIPITEPPVGGTTPVESTLEKPRVVESPACVEAAQQYRTNKRELRTASKEVPKTIPKKKTKSRKRQRVAKSEGSTERSVNEIALAWNKTFEQVAEDSTSAPKRRSRRGLLCETCNIKSSKETVKCSNCQKHWHKACHDPKLDEDIDFSTIEWVCWPCQKKWLAIRKVCHAVGDDIWSSSIRKSMWWPCRVVGLQCRHPYDPSIYCIQPYGQSDREKTSIYSACEKSIRKWHSIDVESSDIASALSNTGRHLSGKNLKEVTAALNMVRQRTNGGKR</sequence>
<evidence type="ECO:0000256" key="4">
    <source>
        <dbReference type="PROSITE-ProRule" id="PRU00146"/>
    </source>
</evidence>
<dbReference type="SUPFAM" id="SSF57903">
    <property type="entry name" value="FYVE/PHD zinc finger"/>
    <property type="match status" value="1"/>
</dbReference>
<feature type="compositionally biased region" description="Polar residues" evidence="5">
    <location>
        <begin position="215"/>
        <end position="228"/>
    </location>
</feature>
<keyword evidence="8" id="KW-1185">Reference proteome</keyword>
<evidence type="ECO:0000313" key="7">
    <source>
        <dbReference type="EMBL" id="KAF4657821.1"/>
    </source>
</evidence>
<feature type="region of interest" description="Disordered" evidence="5">
    <location>
        <begin position="194"/>
        <end position="275"/>
    </location>
</feature>
<accession>A0A7J6LFX1</accession>
<keyword evidence="1" id="KW-0479">Metal-binding</keyword>
<evidence type="ECO:0000313" key="8">
    <source>
        <dbReference type="Proteomes" id="UP000591131"/>
    </source>
</evidence>
<feature type="compositionally biased region" description="Basic and acidic residues" evidence="5">
    <location>
        <begin position="196"/>
        <end position="214"/>
    </location>
</feature>
<comment type="caution">
    <text evidence="7">The sequence shown here is derived from an EMBL/GenBank/DDBJ whole genome shotgun (WGS) entry which is preliminary data.</text>
</comment>
<evidence type="ECO:0000256" key="2">
    <source>
        <dbReference type="ARBA" id="ARBA00022771"/>
    </source>
</evidence>
<organism evidence="7 8">
    <name type="scientific">Perkinsus chesapeaki</name>
    <name type="common">Clam parasite</name>
    <name type="synonym">Perkinsus andrewsi</name>
    <dbReference type="NCBI Taxonomy" id="330153"/>
    <lineage>
        <taxon>Eukaryota</taxon>
        <taxon>Sar</taxon>
        <taxon>Alveolata</taxon>
        <taxon>Perkinsozoa</taxon>
        <taxon>Perkinsea</taxon>
        <taxon>Perkinsida</taxon>
        <taxon>Perkinsidae</taxon>
        <taxon>Perkinsus</taxon>
    </lineage>
</organism>
<protein>
    <recommendedName>
        <fullName evidence="6">PHD-type domain-containing protein</fullName>
    </recommendedName>
</protein>
<feature type="compositionally biased region" description="Basic and acidic residues" evidence="5">
    <location>
        <begin position="264"/>
        <end position="273"/>
    </location>
</feature>
<feature type="compositionally biased region" description="Low complexity" evidence="5">
    <location>
        <begin position="53"/>
        <end position="64"/>
    </location>
</feature>
<dbReference type="InterPro" id="IPR013083">
    <property type="entry name" value="Znf_RING/FYVE/PHD"/>
</dbReference>
<gene>
    <name evidence="7" type="ORF">FOL47_008294</name>
</gene>
<dbReference type="InterPro" id="IPR011011">
    <property type="entry name" value="Znf_FYVE_PHD"/>
</dbReference>
<feature type="domain" description="PHD-type" evidence="6">
    <location>
        <begin position="572"/>
        <end position="624"/>
    </location>
</feature>